<organism evidence="3 4">
    <name type="scientific">Diplodia corticola</name>
    <dbReference type="NCBI Taxonomy" id="236234"/>
    <lineage>
        <taxon>Eukaryota</taxon>
        <taxon>Fungi</taxon>
        <taxon>Dikarya</taxon>
        <taxon>Ascomycota</taxon>
        <taxon>Pezizomycotina</taxon>
        <taxon>Dothideomycetes</taxon>
        <taxon>Dothideomycetes incertae sedis</taxon>
        <taxon>Botryosphaeriales</taxon>
        <taxon>Botryosphaeriaceae</taxon>
        <taxon>Diplodia</taxon>
    </lineage>
</organism>
<dbReference type="OrthoDB" id="5132737at2759"/>
<feature type="domain" description="DUF7924" evidence="2">
    <location>
        <begin position="310"/>
        <end position="533"/>
    </location>
</feature>
<dbReference type="InterPro" id="IPR057684">
    <property type="entry name" value="DUF7924"/>
</dbReference>
<feature type="compositionally biased region" description="Polar residues" evidence="1">
    <location>
        <begin position="105"/>
        <end position="122"/>
    </location>
</feature>
<reference evidence="3 4" key="1">
    <citation type="submission" date="2016-10" db="EMBL/GenBank/DDBJ databases">
        <title>Proteomics and genomics reveal pathogen-plant mechanisms compatible with a hemibiotrophic lifestyle of Diplodia corticola.</title>
        <authorList>
            <person name="Fernandes I."/>
            <person name="De Jonge R."/>
            <person name="Van De Peer Y."/>
            <person name="Devreese B."/>
            <person name="Alves A."/>
            <person name="Esteves A.C."/>
        </authorList>
    </citation>
    <scope>NUCLEOTIDE SEQUENCE [LARGE SCALE GENOMIC DNA]</scope>
    <source>
        <strain evidence="3 4">CBS 112549</strain>
    </source>
</reference>
<dbReference type="EMBL" id="MNUE01000075">
    <property type="protein sequence ID" value="OJD29699.1"/>
    <property type="molecule type" value="Genomic_DNA"/>
</dbReference>
<dbReference type="GeneID" id="31019227"/>
<dbReference type="RefSeq" id="XP_020125959.1">
    <property type="nucleotide sequence ID" value="XM_020278965.1"/>
</dbReference>
<feature type="region of interest" description="Disordered" evidence="1">
    <location>
        <begin position="1"/>
        <end position="238"/>
    </location>
</feature>
<name>A0A1J9RB92_9PEZI</name>
<keyword evidence="4" id="KW-1185">Reference proteome</keyword>
<evidence type="ECO:0000259" key="2">
    <source>
        <dbReference type="Pfam" id="PF25545"/>
    </source>
</evidence>
<feature type="compositionally biased region" description="Basic residues" evidence="1">
    <location>
        <begin position="192"/>
        <end position="201"/>
    </location>
</feature>
<dbReference type="PANTHER" id="PTHR42470:SF2">
    <property type="match status" value="1"/>
</dbReference>
<protein>
    <recommendedName>
        <fullName evidence="2">DUF7924 domain-containing protein</fullName>
    </recommendedName>
</protein>
<dbReference type="PANTHER" id="PTHR42470">
    <property type="entry name" value="VAST DOMAIN-CONTAINING PROTEIN"/>
    <property type="match status" value="1"/>
</dbReference>
<feature type="compositionally biased region" description="Low complexity" evidence="1">
    <location>
        <begin position="229"/>
        <end position="238"/>
    </location>
</feature>
<evidence type="ECO:0000256" key="1">
    <source>
        <dbReference type="SAM" id="MobiDB-lite"/>
    </source>
</evidence>
<dbReference type="STRING" id="236234.A0A1J9RB92"/>
<feature type="compositionally biased region" description="Basic and acidic residues" evidence="1">
    <location>
        <begin position="143"/>
        <end position="157"/>
    </location>
</feature>
<gene>
    <name evidence="3" type="ORF">BKCO1_7500049</name>
</gene>
<accession>A0A1J9RB92</accession>
<feature type="compositionally biased region" description="Low complexity" evidence="1">
    <location>
        <begin position="544"/>
        <end position="554"/>
    </location>
</feature>
<feature type="compositionally biased region" description="Basic residues" evidence="1">
    <location>
        <begin position="44"/>
        <end position="54"/>
    </location>
</feature>
<feature type="region of interest" description="Disordered" evidence="1">
    <location>
        <begin position="544"/>
        <end position="602"/>
    </location>
</feature>
<dbReference type="Proteomes" id="UP000183809">
    <property type="component" value="Unassembled WGS sequence"/>
</dbReference>
<sequence>MASRKRPRAEHQPKSSPQHAPARSRGKQEKPAEPSASDPAPPRRSSRIKARQKKLQQPAGPKDLTEPAHLANPPASALKSRAAAKSRPAPRPKKGPGKQEPLRSGRSQQLPDYSANQPSQSAPAEPRQRNRPRPHGTVAQSPARRDIDSSIRPRLEARTTPLERQTESWVQSVQRLAKQGAMAPPAANSAQRKPKPKAKRAPNRDVQRVASTSEAASENDELTDASNNTTKTGTAGTTPALYKSKKCREKLRNGNGFVHMYLYERELFSNRRGPYHGLNEESETWIRDLKGYTPETARNDLFESMTLRLLLRRIDDKNEDGVMQNLQDLVCPVVAKLAVLNFHDDKLGGTYDLLEDLWNEQWIKLPTVLPDFGGPKPDYCVGFALSAFTEDRKNKIDIIASENKALRPTHLVYFPFLTCEVKSWQQSIDFAENQNGHNIFVAVLAMVELFRMANMDVSGQILAFSISFNHSLVYMHAYYPVITGEKTNICRHSLGTFLLSPSENPDSWRSWRLVRNVYEMWAPDLFKRLCEAIDSVKLDEAAAAAAPDPQATPALSDSVVPMDVQSDTTPRPDDMSTDGRSGNRAAPRESGQQPSPKRARIR</sequence>
<dbReference type="Pfam" id="PF25545">
    <property type="entry name" value="DUF7924"/>
    <property type="match status" value="1"/>
</dbReference>
<dbReference type="AlphaFoldDB" id="A0A1J9RB92"/>
<proteinExistence type="predicted"/>
<feature type="compositionally biased region" description="Basic residues" evidence="1">
    <location>
        <begin position="82"/>
        <end position="96"/>
    </location>
</feature>
<comment type="caution">
    <text evidence="3">The sequence shown here is derived from an EMBL/GenBank/DDBJ whole genome shotgun (WGS) entry which is preliminary data.</text>
</comment>
<evidence type="ECO:0000313" key="4">
    <source>
        <dbReference type="Proteomes" id="UP000183809"/>
    </source>
</evidence>
<evidence type="ECO:0000313" key="3">
    <source>
        <dbReference type="EMBL" id="OJD29699.1"/>
    </source>
</evidence>